<feature type="region of interest" description="Disordered" evidence="2">
    <location>
        <begin position="140"/>
        <end position="209"/>
    </location>
</feature>
<dbReference type="Gene3D" id="2.60.40.10">
    <property type="entry name" value="Immunoglobulins"/>
    <property type="match status" value="1"/>
</dbReference>
<dbReference type="InterPro" id="IPR000601">
    <property type="entry name" value="PKD_dom"/>
</dbReference>
<feature type="region of interest" description="Disordered" evidence="2">
    <location>
        <begin position="760"/>
        <end position="779"/>
    </location>
</feature>
<feature type="compositionally biased region" description="Polar residues" evidence="2">
    <location>
        <begin position="878"/>
        <end position="887"/>
    </location>
</feature>
<keyword evidence="1 3" id="KW-0732">Signal</keyword>
<feature type="chain" id="PRO_5046507669" evidence="3">
    <location>
        <begin position="27"/>
        <end position="1411"/>
    </location>
</feature>
<dbReference type="Gene3D" id="2.120.10.30">
    <property type="entry name" value="TolB, C-terminal domain"/>
    <property type="match status" value="2"/>
</dbReference>
<proteinExistence type="predicted"/>
<feature type="domain" description="PKD" evidence="4">
    <location>
        <begin position="1063"/>
        <end position="1147"/>
    </location>
</feature>
<dbReference type="EMBL" id="JAPCID010000037">
    <property type="protein sequence ID" value="MDA0140316.1"/>
    <property type="molecule type" value="Genomic_DNA"/>
</dbReference>
<dbReference type="SUPFAM" id="SSF50952">
    <property type="entry name" value="Soluble quinoprotein glucose dehydrogenase"/>
    <property type="match status" value="1"/>
</dbReference>
<dbReference type="InterPro" id="IPR006584">
    <property type="entry name" value="Cellulose-bd_IV"/>
</dbReference>
<dbReference type="SUPFAM" id="SSF52317">
    <property type="entry name" value="Class I glutamine amidotransferase-like"/>
    <property type="match status" value="1"/>
</dbReference>
<evidence type="ECO:0000256" key="1">
    <source>
        <dbReference type="ARBA" id="ARBA00022729"/>
    </source>
</evidence>
<dbReference type="CDD" id="cd04084">
    <property type="entry name" value="CBM6_xylanase-like"/>
    <property type="match status" value="1"/>
</dbReference>
<dbReference type="InterPro" id="IPR012938">
    <property type="entry name" value="Glc/Sorbosone_DH"/>
</dbReference>
<evidence type="ECO:0000256" key="3">
    <source>
        <dbReference type="SAM" id="SignalP"/>
    </source>
</evidence>
<evidence type="ECO:0000256" key="2">
    <source>
        <dbReference type="SAM" id="MobiDB-lite"/>
    </source>
</evidence>
<name>A0ABT4RPU2_9ACTN</name>
<dbReference type="InterPro" id="IPR005084">
    <property type="entry name" value="CBM6"/>
</dbReference>
<dbReference type="InterPro" id="IPR035986">
    <property type="entry name" value="PKD_dom_sf"/>
</dbReference>
<feature type="domain" description="CBM6" evidence="5">
    <location>
        <begin position="1258"/>
        <end position="1405"/>
    </location>
</feature>
<dbReference type="Gene3D" id="3.40.50.880">
    <property type="match status" value="1"/>
</dbReference>
<feature type="signal peptide" evidence="3">
    <location>
        <begin position="1"/>
        <end position="26"/>
    </location>
</feature>
<dbReference type="Pfam" id="PF06283">
    <property type="entry name" value="ThuA"/>
    <property type="match status" value="1"/>
</dbReference>
<comment type="caution">
    <text evidence="6">The sequence shown here is derived from an EMBL/GenBank/DDBJ whole genome shotgun (WGS) entry which is preliminary data.</text>
</comment>
<dbReference type="SMART" id="SM00089">
    <property type="entry name" value="PKD"/>
    <property type="match status" value="1"/>
</dbReference>
<dbReference type="Gene3D" id="2.60.120.260">
    <property type="entry name" value="Galactose-binding domain-like"/>
    <property type="match status" value="1"/>
</dbReference>
<organism evidence="6 7">
    <name type="scientific">Solirubrobacter deserti</name>
    <dbReference type="NCBI Taxonomy" id="2282478"/>
    <lineage>
        <taxon>Bacteria</taxon>
        <taxon>Bacillati</taxon>
        <taxon>Actinomycetota</taxon>
        <taxon>Thermoleophilia</taxon>
        <taxon>Solirubrobacterales</taxon>
        <taxon>Solirubrobacteraceae</taxon>
        <taxon>Solirubrobacter</taxon>
    </lineage>
</organism>
<evidence type="ECO:0000259" key="4">
    <source>
        <dbReference type="PROSITE" id="PS50093"/>
    </source>
</evidence>
<accession>A0ABT4RPU2</accession>
<dbReference type="Pfam" id="PF18911">
    <property type="entry name" value="PKD_4"/>
    <property type="match status" value="1"/>
</dbReference>
<dbReference type="InterPro" id="IPR011042">
    <property type="entry name" value="6-blade_b-propeller_TolB-like"/>
</dbReference>
<dbReference type="InterPro" id="IPR029062">
    <property type="entry name" value="Class_I_gatase-like"/>
</dbReference>
<dbReference type="InterPro" id="IPR011041">
    <property type="entry name" value="Quinoprot_gluc/sorb_DH_b-prop"/>
</dbReference>
<feature type="region of interest" description="Disordered" evidence="2">
    <location>
        <begin position="871"/>
        <end position="900"/>
    </location>
</feature>
<dbReference type="RefSeq" id="WP_202955093.1">
    <property type="nucleotide sequence ID" value="NZ_JAPCID010000037.1"/>
</dbReference>
<dbReference type="CDD" id="cd00146">
    <property type="entry name" value="PKD"/>
    <property type="match status" value="1"/>
</dbReference>
<reference evidence="6" key="1">
    <citation type="submission" date="2022-10" db="EMBL/GenBank/DDBJ databases">
        <title>The WGS of Solirubrobacter sp. CPCC 204708.</title>
        <authorList>
            <person name="Jiang Z."/>
        </authorList>
    </citation>
    <scope>NUCLEOTIDE SEQUENCE</scope>
    <source>
        <strain evidence="6">CPCC 204708</strain>
    </source>
</reference>
<dbReference type="SUPFAM" id="SSF49299">
    <property type="entry name" value="PKD domain"/>
    <property type="match status" value="1"/>
</dbReference>
<feature type="compositionally biased region" description="Polar residues" evidence="2">
    <location>
        <begin position="762"/>
        <end position="779"/>
    </location>
</feature>
<evidence type="ECO:0000313" key="7">
    <source>
        <dbReference type="Proteomes" id="UP001147700"/>
    </source>
</evidence>
<dbReference type="InterPro" id="IPR029010">
    <property type="entry name" value="ThuA-like"/>
</dbReference>
<evidence type="ECO:0000313" key="6">
    <source>
        <dbReference type="EMBL" id="MDA0140316.1"/>
    </source>
</evidence>
<gene>
    <name evidence="6" type="ORF">OJ962_22645</name>
</gene>
<dbReference type="InterPro" id="IPR022409">
    <property type="entry name" value="PKD/Chitinase_dom"/>
</dbReference>
<keyword evidence="7" id="KW-1185">Reference proteome</keyword>
<dbReference type="Pfam" id="PF07995">
    <property type="entry name" value="GSDH"/>
    <property type="match status" value="2"/>
</dbReference>
<protein>
    <submittedName>
        <fullName evidence="6">ThuA domain-containing protein</fullName>
    </submittedName>
</protein>
<feature type="compositionally biased region" description="Low complexity" evidence="2">
    <location>
        <begin position="155"/>
        <end position="204"/>
    </location>
</feature>
<dbReference type="PANTHER" id="PTHR40469:SF2">
    <property type="entry name" value="GALACTOSE-BINDING DOMAIN-LIKE SUPERFAMILY PROTEIN"/>
    <property type="match status" value="1"/>
</dbReference>
<sequence>MRLTKSFACLLACAAAAGVSAQGAQAAATTAKLRSVSSPPPTALAPGEELTLSGQITNRTRKSAKARVTVTLQTAKSATAIRLSSKSTGTIKAGRTAGYRLKLTLPAVLKDGTYLVRTCAKIGTGADSCRYASRKLRLAVGGPQTNPVPAPTPTATPGTPAATATPVATATATATATGEVTATPTATATATATPTATATATATPLPQPGTSDGPVFDVLVFTGTAAAAAYQSGLDALNAVAGDGGFRVHHTADATVFTEDKLKQYRAVVFLGDIGAPLNAAQEAAFGAYYKAGGGFFAVGSAIESEPEWDYLTELLGTRADGAPVAAASATVKVADRVHLASRSLPEYWTRSDRFYNFTENVRGVAHVLATVDETTYSGGTMTELADHPVAWCKDYEGGRSFYTNIGADGDLTDARARKHLAGAIQWTAGEADPVYSDCGATVLANYQQTKISANPNLNEPIGMETLPDGRVLQTARGGQLRLHDPKDGTSKVIGTLDVYTNSEDGLYGPAIDNDFAANHWVYLYYSPKTVENVKQSNGTTKTITTPPNDSAPTTAPNLRAWDPYVGYFQLSRFKFVDGANPTLDLSSEQRIMRVDNNRGACCHVGGDIDFDTAGNLWLVTGDDTPSGAGNSGGFSPHNDQKTDETQTVRATAPFRLTFNGQTTAEIAANANAAAIKAALEALSTIDAGDVIVTGTAANASIQFDGQYAETNVAPLTATGATVTTTQEGDWFQAPYADARRTSGNTNDLRGKVLRIKVSDDGSYSSPSGNLFPESQDSAGKTRPEIYAMGFRNPFRIQVDHNDVAYVTDYSPDAATPETFRGPAGTGRVEIVREPANYGWPLCVAPELPYYRWNFNTSKPLDATPTQYECGNPDKGPDNTSRWNTGANLDPATAPGSPKVPPITQPDIWYSFRDNATPALGTPCLASYDGSGGTCPQRFPELYTTGVAPHGAAPYRYDDANPNTTKFPPYYDGAFVLGEFNVDTLREVRLDSKDRIFKINRMLDCGVALSSTSKLPFECDNPMDMHFGADGSFYLLTYGDGFFQANPDAGLYRWEYVKGQRAPQATMNASMSNGVTPLSVQFSSEGSRDPDPGDSIRFAWDFDGNGTVDSTDPNPTHVYTTNGVYTAKLTVTDSAEKTDTKTLQIVVGNTAPSIEITTPLEGDFFEWGDRIPYTVTVSDPEDGPIDCSKVVTTFVLVHDTHGHAEEAKTGCSGTLQTLAEDASHGGYIAGGISATYADQGANGQPALSATDQNVVQVRRQQVEYVQEHEGTSVGASTESDPGGGQMRNGLDDGDWFALNRSVNLSHMDKQVNIRFAGPGSFPPIIPVTPTGTELADVEVRDGSPTGPVLTKVRLKSTGDLNTWQTFSAPLDYEGSKRLYFVFKALPGGPIVPYIGWGSVNWVSFSGPGVAG</sequence>
<dbReference type="SMART" id="SM00606">
    <property type="entry name" value="CBD_IV"/>
    <property type="match status" value="1"/>
</dbReference>
<dbReference type="PROSITE" id="PS50093">
    <property type="entry name" value="PKD"/>
    <property type="match status" value="1"/>
</dbReference>
<evidence type="ECO:0000259" key="5">
    <source>
        <dbReference type="PROSITE" id="PS51175"/>
    </source>
</evidence>
<dbReference type="Pfam" id="PF03422">
    <property type="entry name" value="CBM_6"/>
    <property type="match status" value="1"/>
</dbReference>
<dbReference type="InterPro" id="IPR008979">
    <property type="entry name" value="Galactose-bd-like_sf"/>
</dbReference>
<dbReference type="SUPFAM" id="SSF49785">
    <property type="entry name" value="Galactose-binding domain-like"/>
    <property type="match status" value="1"/>
</dbReference>
<dbReference type="InterPro" id="IPR013783">
    <property type="entry name" value="Ig-like_fold"/>
</dbReference>
<dbReference type="PANTHER" id="PTHR40469">
    <property type="entry name" value="SECRETED GLYCOSYL HYDROLASE"/>
    <property type="match status" value="1"/>
</dbReference>
<dbReference type="Proteomes" id="UP001147700">
    <property type="component" value="Unassembled WGS sequence"/>
</dbReference>
<dbReference type="PROSITE" id="PS51175">
    <property type="entry name" value="CBM6"/>
    <property type="match status" value="1"/>
</dbReference>
<feature type="region of interest" description="Disordered" evidence="2">
    <location>
        <begin position="625"/>
        <end position="645"/>
    </location>
</feature>